<dbReference type="Proteomes" id="UP000069272">
    <property type="component" value="Chromosome 2L"/>
</dbReference>
<dbReference type="EnsemblMetazoa" id="AALB001847-RA">
    <property type="protein sequence ID" value="AALB001847-PA"/>
    <property type="gene ID" value="AALB001847"/>
</dbReference>
<evidence type="ECO:0000313" key="2">
    <source>
        <dbReference type="Proteomes" id="UP000069272"/>
    </source>
</evidence>
<reference evidence="1" key="2">
    <citation type="submission" date="2022-08" db="UniProtKB">
        <authorList>
            <consortium name="EnsemblMetazoa"/>
        </authorList>
    </citation>
    <scope>IDENTIFICATION</scope>
    <source>
        <strain evidence="1">STECLA/ALBI9_A</strain>
    </source>
</reference>
<evidence type="ECO:0000313" key="1">
    <source>
        <dbReference type="EnsemblMetazoa" id="AALB001847-PA"/>
    </source>
</evidence>
<name>A0A182F5V2_ANOAL</name>
<sequence>MRHATLALQARSKLPKKRRRVLPVEQPRRKRDVGVANRRVNAMKHQHTTPPTAGAGGGGCGPTHPAIFKDAFGGAKIGHVNGVNVIGLTLQGPSVPGLAVLKPPAVLQPGDFINVPQLSSLQPRQPTTGNVDLLLPLQPKLLVPLVERRESKPEEMVVPEPKVTLHSHGSCSASGSNTPGGDES</sequence>
<accession>A0A182F5V2</accession>
<dbReference type="VEuPathDB" id="VectorBase:AALB001847"/>
<organism evidence="1 2">
    <name type="scientific">Anopheles albimanus</name>
    <name type="common">New world malaria mosquito</name>
    <dbReference type="NCBI Taxonomy" id="7167"/>
    <lineage>
        <taxon>Eukaryota</taxon>
        <taxon>Metazoa</taxon>
        <taxon>Ecdysozoa</taxon>
        <taxon>Arthropoda</taxon>
        <taxon>Hexapoda</taxon>
        <taxon>Insecta</taxon>
        <taxon>Pterygota</taxon>
        <taxon>Neoptera</taxon>
        <taxon>Endopterygota</taxon>
        <taxon>Diptera</taxon>
        <taxon>Nematocera</taxon>
        <taxon>Culicoidea</taxon>
        <taxon>Culicidae</taxon>
        <taxon>Anophelinae</taxon>
        <taxon>Anopheles</taxon>
    </lineage>
</organism>
<dbReference type="STRING" id="7167.A0A182F5V2"/>
<dbReference type="VEuPathDB" id="VectorBase:AALB20_033396"/>
<reference evidence="1 2" key="1">
    <citation type="journal article" date="2017" name="G3 (Bethesda)">
        <title>The Physical Genome Mapping of Anopheles albimanus Corrected Scaffold Misassemblies and Identified Interarm Rearrangements in Genus Anopheles.</title>
        <authorList>
            <person name="Artemov G.N."/>
            <person name="Peery A.N."/>
            <person name="Jiang X."/>
            <person name="Tu Z."/>
            <person name="Stegniy V.N."/>
            <person name="Sharakhova M.V."/>
            <person name="Sharakhov I.V."/>
        </authorList>
    </citation>
    <scope>NUCLEOTIDE SEQUENCE [LARGE SCALE GENOMIC DNA]</scope>
    <source>
        <strain evidence="1 2">ALBI9_A</strain>
    </source>
</reference>
<keyword evidence="2" id="KW-1185">Reference proteome</keyword>
<protein>
    <submittedName>
        <fullName evidence="1">Uncharacterized protein</fullName>
    </submittedName>
</protein>
<dbReference type="AlphaFoldDB" id="A0A182F5V2"/>
<proteinExistence type="predicted"/>